<dbReference type="Proteomes" id="UP000663868">
    <property type="component" value="Unassembled WGS sequence"/>
</dbReference>
<reference evidence="1" key="1">
    <citation type="submission" date="2021-02" db="EMBL/GenBank/DDBJ databases">
        <authorList>
            <person name="Nowell W R."/>
        </authorList>
    </citation>
    <scope>NUCLEOTIDE SEQUENCE</scope>
</reference>
<evidence type="ECO:0000313" key="1">
    <source>
        <dbReference type="EMBL" id="CAF4104188.1"/>
    </source>
</evidence>
<name>A0A819V688_9BILA</name>
<sequence length="141" mass="16470">TLNIHQGALLPLSMSLFNCTFPSSIHYLHLENCKHYFNEEDCTILTHSSLTSQCKQLNILVKNCQSIIILVNNMTNLCTLRVRFTDENINEFEPSRMRNNVTDETILCKDEDIQWMINQLPPTCVITRHPLCINHIRIWLK</sequence>
<comment type="caution">
    <text evidence="1">The sequence shown here is derived from an EMBL/GenBank/DDBJ whole genome shotgun (WGS) entry which is preliminary data.</text>
</comment>
<proteinExistence type="predicted"/>
<dbReference type="AlphaFoldDB" id="A0A819V688"/>
<gene>
    <name evidence="1" type="ORF">KXQ929_LOCUS34706</name>
</gene>
<organism evidence="1 2">
    <name type="scientific">Adineta steineri</name>
    <dbReference type="NCBI Taxonomy" id="433720"/>
    <lineage>
        <taxon>Eukaryota</taxon>
        <taxon>Metazoa</taxon>
        <taxon>Spiralia</taxon>
        <taxon>Gnathifera</taxon>
        <taxon>Rotifera</taxon>
        <taxon>Eurotatoria</taxon>
        <taxon>Bdelloidea</taxon>
        <taxon>Adinetida</taxon>
        <taxon>Adinetidae</taxon>
        <taxon>Adineta</taxon>
    </lineage>
</organism>
<feature type="non-terminal residue" evidence="1">
    <location>
        <position position="1"/>
    </location>
</feature>
<dbReference type="EMBL" id="CAJOBB010004808">
    <property type="protein sequence ID" value="CAF4104188.1"/>
    <property type="molecule type" value="Genomic_DNA"/>
</dbReference>
<accession>A0A819V688</accession>
<protein>
    <submittedName>
        <fullName evidence="1">Uncharacterized protein</fullName>
    </submittedName>
</protein>
<evidence type="ECO:0000313" key="2">
    <source>
        <dbReference type="Proteomes" id="UP000663868"/>
    </source>
</evidence>